<dbReference type="GO" id="GO:0043565">
    <property type="term" value="F:sequence-specific DNA binding"/>
    <property type="evidence" value="ECO:0007669"/>
    <property type="project" value="InterPro"/>
</dbReference>
<dbReference type="Pfam" id="PF12833">
    <property type="entry name" value="HTH_18"/>
    <property type="match status" value="1"/>
</dbReference>
<keyword evidence="6" id="KW-1185">Reference proteome</keyword>
<dbReference type="Proteomes" id="UP000295293">
    <property type="component" value="Unassembled WGS sequence"/>
</dbReference>
<dbReference type="InterPro" id="IPR018062">
    <property type="entry name" value="HTH_AraC-typ_CS"/>
</dbReference>
<dbReference type="InterPro" id="IPR020449">
    <property type="entry name" value="Tscrpt_reg_AraC-type_HTH"/>
</dbReference>
<dbReference type="PROSITE" id="PS01124">
    <property type="entry name" value="HTH_ARAC_FAMILY_2"/>
    <property type="match status" value="1"/>
</dbReference>
<protein>
    <submittedName>
        <fullName evidence="5">AraC-like DNA-binding protein</fullName>
    </submittedName>
</protein>
<dbReference type="PANTHER" id="PTHR46796:SF6">
    <property type="entry name" value="ARAC SUBFAMILY"/>
    <property type="match status" value="1"/>
</dbReference>
<name>A0A4R6Z4Y3_9GAMM</name>
<evidence type="ECO:0000256" key="1">
    <source>
        <dbReference type="ARBA" id="ARBA00023015"/>
    </source>
</evidence>
<dbReference type="Gene3D" id="1.10.10.60">
    <property type="entry name" value="Homeodomain-like"/>
    <property type="match status" value="1"/>
</dbReference>
<dbReference type="GO" id="GO:0003700">
    <property type="term" value="F:DNA-binding transcription factor activity"/>
    <property type="evidence" value="ECO:0007669"/>
    <property type="project" value="InterPro"/>
</dbReference>
<evidence type="ECO:0000256" key="3">
    <source>
        <dbReference type="ARBA" id="ARBA00023163"/>
    </source>
</evidence>
<keyword evidence="2 5" id="KW-0238">DNA-binding</keyword>
<gene>
    <name evidence="5" type="ORF">DFR29_103279</name>
</gene>
<sequence length="278" mass="30620">MPGIELTRHRLLQTSMVAVCDVCRRGIAANVGTTESADAMQLVFPYRGVSVWQFGAVETVAESNQVLLLNAAERFRVSHPAGGGDASLVLAIVPAQLQEMVPKALRRDGPEFAFRQRRLRIDPRAQALVAILRHSLRVGSAEPLEAESLALTLAQRALGTRTARAATASTGRQRLADRAKLVIASDLSRRWTLADIASKVGGSAVYLTQVFQQVEGLPLYRYQLRLRLARALDLMHQYDDLTALSLTLGFSSHSHFSAAFQQAYGRSPTQYRELARQR</sequence>
<reference evidence="5 6" key="1">
    <citation type="submission" date="2019-03" db="EMBL/GenBank/DDBJ databases">
        <title>Genomic Encyclopedia of Type Strains, Phase IV (KMG-IV): sequencing the most valuable type-strain genomes for metagenomic binning, comparative biology and taxonomic classification.</title>
        <authorList>
            <person name="Goeker M."/>
        </authorList>
    </citation>
    <scope>NUCLEOTIDE SEQUENCE [LARGE SCALE GENOMIC DNA]</scope>
    <source>
        <strain evidence="5 6">DSM 21667</strain>
    </source>
</reference>
<dbReference type="AlphaFoldDB" id="A0A4R6Z4Y3"/>
<accession>A0A4R6Z4Y3</accession>
<keyword evidence="1" id="KW-0805">Transcription regulation</keyword>
<evidence type="ECO:0000313" key="6">
    <source>
        <dbReference type="Proteomes" id="UP000295293"/>
    </source>
</evidence>
<dbReference type="SMART" id="SM00342">
    <property type="entry name" value="HTH_ARAC"/>
    <property type="match status" value="1"/>
</dbReference>
<dbReference type="InterPro" id="IPR050204">
    <property type="entry name" value="AraC_XylS_family_regulators"/>
</dbReference>
<organism evidence="5 6">
    <name type="scientific">Tahibacter aquaticus</name>
    <dbReference type="NCBI Taxonomy" id="520092"/>
    <lineage>
        <taxon>Bacteria</taxon>
        <taxon>Pseudomonadati</taxon>
        <taxon>Pseudomonadota</taxon>
        <taxon>Gammaproteobacteria</taxon>
        <taxon>Lysobacterales</taxon>
        <taxon>Rhodanobacteraceae</taxon>
        <taxon>Tahibacter</taxon>
    </lineage>
</organism>
<dbReference type="PRINTS" id="PR00032">
    <property type="entry name" value="HTHARAC"/>
</dbReference>
<evidence type="ECO:0000256" key="2">
    <source>
        <dbReference type="ARBA" id="ARBA00023125"/>
    </source>
</evidence>
<dbReference type="InterPro" id="IPR018060">
    <property type="entry name" value="HTH_AraC"/>
</dbReference>
<evidence type="ECO:0000313" key="5">
    <source>
        <dbReference type="EMBL" id="TDR46743.1"/>
    </source>
</evidence>
<dbReference type="PANTHER" id="PTHR46796">
    <property type="entry name" value="HTH-TYPE TRANSCRIPTIONAL ACTIVATOR RHAS-RELATED"/>
    <property type="match status" value="1"/>
</dbReference>
<dbReference type="EMBL" id="SNZH01000003">
    <property type="protein sequence ID" value="TDR46743.1"/>
    <property type="molecule type" value="Genomic_DNA"/>
</dbReference>
<feature type="domain" description="HTH araC/xylS-type" evidence="4">
    <location>
        <begin position="177"/>
        <end position="274"/>
    </location>
</feature>
<proteinExistence type="predicted"/>
<keyword evidence="3" id="KW-0804">Transcription</keyword>
<comment type="caution">
    <text evidence="5">The sequence shown here is derived from an EMBL/GenBank/DDBJ whole genome shotgun (WGS) entry which is preliminary data.</text>
</comment>
<dbReference type="PROSITE" id="PS00041">
    <property type="entry name" value="HTH_ARAC_FAMILY_1"/>
    <property type="match status" value="1"/>
</dbReference>
<evidence type="ECO:0000259" key="4">
    <source>
        <dbReference type="PROSITE" id="PS01124"/>
    </source>
</evidence>
<dbReference type="SUPFAM" id="SSF46689">
    <property type="entry name" value="Homeodomain-like"/>
    <property type="match status" value="2"/>
</dbReference>
<dbReference type="InterPro" id="IPR009057">
    <property type="entry name" value="Homeodomain-like_sf"/>
</dbReference>